<dbReference type="Gene3D" id="3.20.20.70">
    <property type="entry name" value="Aldolase class I"/>
    <property type="match status" value="1"/>
</dbReference>
<dbReference type="Pfam" id="PF02581">
    <property type="entry name" value="TMP-TENI"/>
    <property type="match status" value="1"/>
</dbReference>
<dbReference type="InterPro" id="IPR013785">
    <property type="entry name" value="Aldolase_TIM"/>
</dbReference>
<gene>
    <name evidence="2" type="ORF">HW532_15265</name>
</gene>
<dbReference type="GO" id="GO:0009228">
    <property type="term" value="P:thiamine biosynthetic process"/>
    <property type="evidence" value="ECO:0007669"/>
    <property type="project" value="UniProtKB-KW"/>
</dbReference>
<protein>
    <submittedName>
        <fullName evidence="2">Thiamine phosphate synthase</fullName>
    </submittedName>
</protein>
<evidence type="ECO:0000259" key="1">
    <source>
        <dbReference type="Pfam" id="PF02581"/>
    </source>
</evidence>
<evidence type="ECO:0000313" key="2">
    <source>
        <dbReference type="EMBL" id="QPC43929.1"/>
    </source>
</evidence>
<dbReference type="InterPro" id="IPR022998">
    <property type="entry name" value="ThiamineP_synth_TenI"/>
</dbReference>
<reference evidence="2 3" key="1">
    <citation type="submission" date="2020-06" db="EMBL/GenBank/DDBJ databases">
        <title>Genome sequence of 2 isolates from Red Sea Mangroves.</title>
        <authorList>
            <person name="Sefrji F."/>
            <person name="Michoud G."/>
            <person name="Merlino G."/>
            <person name="Daffonchio D."/>
        </authorList>
    </citation>
    <scope>NUCLEOTIDE SEQUENCE [LARGE SCALE GENOMIC DNA]</scope>
    <source>
        <strain evidence="2 3">R1DC25</strain>
    </source>
</reference>
<organism evidence="2 3">
    <name type="scientific">Kaustia mangrovi</name>
    <dbReference type="NCBI Taxonomy" id="2593653"/>
    <lineage>
        <taxon>Bacteria</taxon>
        <taxon>Pseudomonadati</taxon>
        <taxon>Pseudomonadota</taxon>
        <taxon>Alphaproteobacteria</taxon>
        <taxon>Hyphomicrobiales</taxon>
        <taxon>Parvibaculaceae</taxon>
        <taxon>Kaustia</taxon>
    </lineage>
</organism>
<accession>A0A7S8C5V0</accession>
<sequence>MPRCRLFLVTPPDGDPDRLARALSAAVEQGNIASLLIRCGDDDSGLRALTDALMPVAFAHNVAVLLDDRPELAAELGADGVQVPGDAARYAEARRILGTDHIVGTYCDTSRHTAMELGEAGADYVALDQEVTANAGGAGDGEPIIGWWAALFEVPCVAYRPAGERDVAMLISQGADFIRPPDEMWQSAEHARNAIRRLNTLIGEGAPA</sequence>
<evidence type="ECO:0000313" key="3">
    <source>
        <dbReference type="Proteomes" id="UP000593594"/>
    </source>
</evidence>
<dbReference type="InterPro" id="IPR036206">
    <property type="entry name" value="ThiamineP_synth_sf"/>
</dbReference>
<dbReference type="CDD" id="cd00564">
    <property type="entry name" value="TMP_TenI"/>
    <property type="match status" value="1"/>
</dbReference>
<dbReference type="Proteomes" id="UP000593594">
    <property type="component" value="Chromosome"/>
</dbReference>
<keyword evidence="3" id="KW-1185">Reference proteome</keyword>
<proteinExistence type="predicted"/>
<dbReference type="EMBL" id="CP058214">
    <property type="protein sequence ID" value="QPC43929.1"/>
    <property type="molecule type" value="Genomic_DNA"/>
</dbReference>
<dbReference type="AlphaFoldDB" id="A0A7S8C5V0"/>
<feature type="domain" description="Thiamine phosphate synthase/TenI" evidence="1">
    <location>
        <begin position="6"/>
        <end position="178"/>
    </location>
</feature>
<name>A0A7S8C5V0_9HYPH</name>
<dbReference type="SUPFAM" id="SSF51391">
    <property type="entry name" value="Thiamin phosphate synthase"/>
    <property type="match status" value="1"/>
</dbReference>
<dbReference type="KEGG" id="kmn:HW532_15265"/>
<dbReference type="RefSeq" id="WP_213161291.1">
    <property type="nucleotide sequence ID" value="NZ_CP058214.1"/>
</dbReference>